<organism evidence="1 2">
    <name type="scientific">Rhizopus microsporus ATCC 52813</name>
    <dbReference type="NCBI Taxonomy" id="1340429"/>
    <lineage>
        <taxon>Eukaryota</taxon>
        <taxon>Fungi</taxon>
        <taxon>Fungi incertae sedis</taxon>
        <taxon>Mucoromycota</taxon>
        <taxon>Mucoromycotina</taxon>
        <taxon>Mucoromycetes</taxon>
        <taxon>Mucorales</taxon>
        <taxon>Mucorineae</taxon>
        <taxon>Rhizopodaceae</taxon>
        <taxon>Rhizopus</taxon>
    </lineage>
</organism>
<keyword evidence="2" id="KW-1185">Reference proteome</keyword>
<gene>
    <name evidence="1" type="ORF">RHIMIDRAFT_93840</name>
</gene>
<sequence length="112" mass="12799">MSSKHKSKGSNSSNDPLPSLCLTISSVNSSTKSLSIKHSNQSEPIFVTHRPTYVPMATDNTQKQPRRWDESQLALELAEDDLTKSKIPKDNHRRFKSKIFTSFRKLQRRLLS</sequence>
<reference evidence="1 2" key="1">
    <citation type="journal article" date="2016" name="Proc. Natl. Acad. Sci. U.S.A.">
        <title>Lipid metabolic changes in an early divergent fungus govern the establishment of a mutualistic symbiosis with endobacteria.</title>
        <authorList>
            <person name="Lastovetsky O.A."/>
            <person name="Gaspar M.L."/>
            <person name="Mondo S.J."/>
            <person name="LaButti K.M."/>
            <person name="Sandor L."/>
            <person name="Grigoriev I.V."/>
            <person name="Henry S.A."/>
            <person name="Pawlowska T.E."/>
        </authorList>
    </citation>
    <scope>NUCLEOTIDE SEQUENCE [LARGE SCALE GENOMIC DNA]</scope>
    <source>
        <strain evidence="1 2">ATCC 52813</strain>
    </source>
</reference>
<accession>A0A2G4T482</accession>
<name>A0A2G4T482_RHIZD</name>
<proteinExistence type="predicted"/>
<evidence type="ECO:0000313" key="1">
    <source>
        <dbReference type="EMBL" id="PHZ15822.1"/>
    </source>
</evidence>
<dbReference type="RefSeq" id="XP_023469530.1">
    <property type="nucleotide sequence ID" value="XM_023615895.1"/>
</dbReference>
<protein>
    <submittedName>
        <fullName evidence="1">Uncharacterized protein</fullName>
    </submittedName>
</protein>
<dbReference type="EMBL" id="KZ303844">
    <property type="protein sequence ID" value="PHZ15822.1"/>
    <property type="molecule type" value="Genomic_DNA"/>
</dbReference>
<dbReference type="Proteomes" id="UP000242254">
    <property type="component" value="Unassembled WGS sequence"/>
</dbReference>
<evidence type="ECO:0000313" key="2">
    <source>
        <dbReference type="Proteomes" id="UP000242254"/>
    </source>
</evidence>
<dbReference type="GeneID" id="35446883"/>
<dbReference type="AlphaFoldDB" id="A0A2G4T482"/>